<dbReference type="PROSITE" id="PS51335">
    <property type="entry name" value="ELMO"/>
    <property type="match status" value="1"/>
</dbReference>
<evidence type="ECO:0000256" key="2">
    <source>
        <dbReference type="ARBA" id="ARBA00022907"/>
    </source>
</evidence>
<dbReference type="Gene3D" id="2.30.29.30">
    <property type="entry name" value="Pleckstrin-homology domain (PH domain)/Phosphotyrosine-binding domain (PTB)"/>
    <property type="match status" value="1"/>
</dbReference>
<dbReference type="Pfam" id="PF11841">
    <property type="entry name" value="ELMO_ARM"/>
    <property type="match status" value="1"/>
</dbReference>
<dbReference type="InterPro" id="IPR050868">
    <property type="entry name" value="ELMO_domain-containing"/>
</dbReference>
<protein>
    <submittedName>
        <fullName evidence="6">Uncharacterized protein</fullName>
    </submittedName>
</protein>
<dbReference type="Gene3D" id="6.10.250.810">
    <property type="match status" value="1"/>
</dbReference>
<accession>A0A8J1XHY4</accession>
<sequence length="719" mass="82147">MPAEHIRKVAVVHDHSQTQFLRLDQNKPLAAIIRELTDVWSLQNPEDYSLQFTEPNKQSYINERNRTDIQNGNVLKLTFAPGKTAQQILDHLNGGTHEEKLSALRQLTELSPDNTFAQEFISKKGLVLVINMVEGGKYSGDELAYTLSSFVSLMDHSIVSWDIIENKFIKMVSSCISFRASTQNDATTLQSALEILESIVLHSSDKYSTVEQEVTPVNLVHHLQSTNPEIQKSAIAMINALFLKGDQDKRKKIASNLQSKSFRNVILNSVIRGSTTIGSDMAHQLYKLQSLLFNLLEEKMNTPIDVNDSKATQAIVDLRKIAFDTDIDPNNSVARKQGGYAKDYVKLGFKNERNPIEDFTQTPPGGLALDNMIYFARQHGENYTKVVLENSCRADEHDCPFARASIELTAMLCKVLKVGTPPSEGGEVYYPMFFTHDHPFEEFFCICIQTLNKTWKEMRATAADFTKVLSVVREQITRTLENTESARPLSFDQFKHNLASLTYSEITNIWQRERESKEEWESKARPIKELKEEITPEIVELIKQQRLNYVMEGTRFTKYIPNKRQKGHWYCRLSPNQKFLHYGDWGEENTKPPIESLPNKLAVVDIKNLLTGDDCPHMKKVKKTAFNQTAFSIISDVSEEIEPLNFIAPSEKDYQMWTDCINCLLGQKMTSVLFRQDLETLLSMEIKIRLLDIEGIEIPENPPPIPEPPPNYDFAYNYD</sequence>
<feature type="region of interest" description="Disordered" evidence="5">
    <location>
        <begin position="699"/>
        <end position="719"/>
    </location>
</feature>
<dbReference type="EMBL" id="CAIIXF020000005">
    <property type="protein sequence ID" value="CAH1782758.1"/>
    <property type="molecule type" value="Genomic_DNA"/>
</dbReference>
<dbReference type="InterPro" id="IPR001849">
    <property type="entry name" value="PH_domain"/>
</dbReference>
<dbReference type="GO" id="GO:0007015">
    <property type="term" value="P:actin filament organization"/>
    <property type="evidence" value="ECO:0007669"/>
    <property type="project" value="TreeGrafter"/>
</dbReference>
<dbReference type="Proteomes" id="UP000749559">
    <property type="component" value="Unassembled WGS sequence"/>
</dbReference>
<dbReference type="Pfam" id="PF16457">
    <property type="entry name" value="PH_12"/>
    <property type="match status" value="1"/>
</dbReference>
<evidence type="ECO:0000256" key="5">
    <source>
        <dbReference type="SAM" id="MobiDB-lite"/>
    </source>
</evidence>
<comment type="caution">
    <text evidence="6">The sequence shown here is derived from an EMBL/GenBank/DDBJ whole genome shotgun (WGS) entry which is preliminary data.</text>
</comment>
<dbReference type="AlphaFoldDB" id="A0A8J1XHY4"/>
<proteinExistence type="predicted"/>
<dbReference type="GO" id="GO:0006915">
    <property type="term" value="P:apoptotic process"/>
    <property type="evidence" value="ECO:0007669"/>
    <property type="project" value="UniProtKB-KW"/>
</dbReference>
<dbReference type="PANTHER" id="PTHR12771:SF56">
    <property type="entry name" value="CED-12"/>
    <property type="match status" value="1"/>
</dbReference>
<evidence type="ECO:0000313" key="6">
    <source>
        <dbReference type="EMBL" id="CAH1782758.1"/>
    </source>
</evidence>
<keyword evidence="2" id="KW-0581">Phagocytosis</keyword>
<dbReference type="GO" id="GO:0048870">
    <property type="term" value="P:cell motility"/>
    <property type="evidence" value="ECO:0007669"/>
    <property type="project" value="TreeGrafter"/>
</dbReference>
<dbReference type="PANTHER" id="PTHR12771">
    <property type="entry name" value="ENGULFMENT AND CELL MOTILITY"/>
    <property type="match status" value="1"/>
</dbReference>
<dbReference type="InterPro" id="IPR016024">
    <property type="entry name" value="ARM-type_fold"/>
</dbReference>
<organism evidence="6 7">
    <name type="scientific">Owenia fusiformis</name>
    <name type="common">Polychaete worm</name>
    <dbReference type="NCBI Taxonomy" id="6347"/>
    <lineage>
        <taxon>Eukaryota</taxon>
        <taxon>Metazoa</taxon>
        <taxon>Spiralia</taxon>
        <taxon>Lophotrochozoa</taxon>
        <taxon>Annelida</taxon>
        <taxon>Polychaeta</taxon>
        <taxon>Sedentaria</taxon>
        <taxon>Canalipalpata</taxon>
        <taxon>Sabellida</taxon>
        <taxon>Oweniida</taxon>
        <taxon>Oweniidae</taxon>
        <taxon>Owenia</taxon>
    </lineage>
</organism>
<evidence type="ECO:0000256" key="4">
    <source>
        <dbReference type="ARBA" id="ARBA00024863"/>
    </source>
</evidence>
<keyword evidence="7" id="KW-1185">Reference proteome</keyword>
<dbReference type="GO" id="GO:0017124">
    <property type="term" value="F:SH3 domain binding"/>
    <property type="evidence" value="ECO:0007669"/>
    <property type="project" value="UniProtKB-KW"/>
</dbReference>
<dbReference type="InterPro" id="IPR011993">
    <property type="entry name" value="PH-like_dom_sf"/>
</dbReference>
<evidence type="ECO:0000256" key="1">
    <source>
        <dbReference type="ARBA" id="ARBA00022703"/>
    </source>
</evidence>
<dbReference type="SUPFAM" id="SSF50729">
    <property type="entry name" value="PH domain-like"/>
    <property type="match status" value="1"/>
</dbReference>
<dbReference type="InterPro" id="IPR024574">
    <property type="entry name" value="ELMO_ARM"/>
</dbReference>
<dbReference type="InterPro" id="IPR011989">
    <property type="entry name" value="ARM-like"/>
</dbReference>
<dbReference type="GO" id="GO:0005886">
    <property type="term" value="C:plasma membrane"/>
    <property type="evidence" value="ECO:0007669"/>
    <property type="project" value="TreeGrafter"/>
</dbReference>
<feature type="compositionally biased region" description="Pro residues" evidence="5">
    <location>
        <begin position="700"/>
        <end position="711"/>
    </location>
</feature>
<keyword evidence="1" id="KW-0053">Apoptosis</keyword>
<evidence type="ECO:0000313" key="7">
    <source>
        <dbReference type="Proteomes" id="UP000749559"/>
    </source>
</evidence>
<evidence type="ECO:0000256" key="3">
    <source>
        <dbReference type="ARBA" id="ARBA00023036"/>
    </source>
</evidence>
<dbReference type="InterPro" id="IPR006816">
    <property type="entry name" value="ELMO_dom"/>
</dbReference>
<dbReference type="GO" id="GO:0006909">
    <property type="term" value="P:phagocytosis"/>
    <property type="evidence" value="ECO:0007669"/>
    <property type="project" value="UniProtKB-KW"/>
</dbReference>
<dbReference type="Pfam" id="PF04727">
    <property type="entry name" value="ELMO_CED12"/>
    <property type="match status" value="1"/>
</dbReference>
<gene>
    <name evidence="6" type="ORF">OFUS_LOCUS9169</name>
</gene>
<comment type="function">
    <text evidence="4">Involved in cytoskeletal rearrangements required for phagocytosis of apoptotic cells and cell motility. Acts in association with DOCK1 and CRK. Was initially proposed to be required in complex with DOCK1 to activate Rac Rho small GTPases. May enhance the guanine nucleotide exchange factor (GEF) activity of DOCK1.</text>
</comment>
<dbReference type="OrthoDB" id="28413at2759"/>
<keyword evidence="3" id="KW-0729">SH3-binding</keyword>
<name>A0A8J1XHY4_OWEFU</name>
<dbReference type="SUPFAM" id="SSF48371">
    <property type="entry name" value="ARM repeat"/>
    <property type="match status" value="1"/>
</dbReference>
<reference evidence="6" key="1">
    <citation type="submission" date="2022-03" db="EMBL/GenBank/DDBJ databases">
        <authorList>
            <person name="Martin C."/>
        </authorList>
    </citation>
    <scope>NUCLEOTIDE SEQUENCE</scope>
</reference>
<dbReference type="Gene3D" id="1.25.10.10">
    <property type="entry name" value="Leucine-rich Repeat Variant"/>
    <property type="match status" value="1"/>
</dbReference>